<dbReference type="InterPro" id="IPR007145">
    <property type="entry name" value="MAP65_Ase1_PRC1"/>
</dbReference>
<dbReference type="Pfam" id="PF03999">
    <property type="entry name" value="MAP65_ASE1"/>
    <property type="match status" value="1"/>
</dbReference>
<name>A0A0R3STS8_HYMDI</name>
<dbReference type="WBParaSite" id="HDID_0000883901-mRNA-1">
    <property type="protein sequence ID" value="HDID_0000883901-mRNA-1"/>
    <property type="gene ID" value="HDID_0000883901"/>
</dbReference>
<feature type="coiled-coil region" evidence="1">
    <location>
        <begin position="48"/>
        <end position="127"/>
    </location>
</feature>
<dbReference type="GO" id="GO:0005737">
    <property type="term" value="C:cytoplasm"/>
    <property type="evidence" value="ECO:0007669"/>
    <property type="project" value="TreeGrafter"/>
</dbReference>
<dbReference type="GO" id="GO:0008017">
    <property type="term" value="F:microtubule binding"/>
    <property type="evidence" value="ECO:0007669"/>
    <property type="project" value="InterPro"/>
</dbReference>
<accession>A0A0R3STS8</accession>
<evidence type="ECO:0000313" key="4">
    <source>
        <dbReference type="WBParaSite" id="HDID_0000883901-mRNA-1"/>
    </source>
</evidence>
<organism evidence="4">
    <name type="scientific">Hymenolepis diminuta</name>
    <name type="common">Rat tapeworm</name>
    <dbReference type="NCBI Taxonomy" id="6216"/>
    <lineage>
        <taxon>Eukaryota</taxon>
        <taxon>Metazoa</taxon>
        <taxon>Spiralia</taxon>
        <taxon>Lophotrochozoa</taxon>
        <taxon>Platyhelminthes</taxon>
        <taxon>Cestoda</taxon>
        <taxon>Eucestoda</taxon>
        <taxon>Cyclophyllidea</taxon>
        <taxon>Hymenolepididae</taxon>
        <taxon>Hymenolepis</taxon>
    </lineage>
</organism>
<evidence type="ECO:0000256" key="1">
    <source>
        <dbReference type="SAM" id="Coils"/>
    </source>
</evidence>
<dbReference type="STRING" id="6216.A0A0R3STS8"/>
<keyword evidence="1" id="KW-0175">Coiled coil</keyword>
<dbReference type="PANTHER" id="PTHR19321:SF41">
    <property type="entry name" value="FASCETTO-RELATED"/>
    <property type="match status" value="1"/>
</dbReference>
<dbReference type="OrthoDB" id="642895at2759"/>
<reference evidence="2 3" key="2">
    <citation type="submission" date="2018-11" db="EMBL/GenBank/DDBJ databases">
        <authorList>
            <consortium name="Pathogen Informatics"/>
        </authorList>
    </citation>
    <scope>NUCLEOTIDE SEQUENCE [LARGE SCALE GENOMIC DNA]</scope>
</reference>
<dbReference type="GO" id="GO:0051256">
    <property type="term" value="P:mitotic spindle midzone assembly"/>
    <property type="evidence" value="ECO:0007669"/>
    <property type="project" value="TreeGrafter"/>
</dbReference>
<dbReference type="GO" id="GO:1990023">
    <property type="term" value="C:mitotic spindle midzone"/>
    <property type="evidence" value="ECO:0007669"/>
    <property type="project" value="TreeGrafter"/>
</dbReference>
<gene>
    <name evidence="2" type="ORF">HDID_LOCUS8837</name>
</gene>
<dbReference type="AlphaFoldDB" id="A0A0R3STS8"/>
<dbReference type="PANTHER" id="PTHR19321">
    <property type="entry name" value="PROTEIN REGULATOR OF CYTOKINESIS 1 PRC1-RELATED"/>
    <property type="match status" value="1"/>
</dbReference>
<proteinExistence type="predicted"/>
<protein>
    <submittedName>
        <fullName evidence="4">Protein regulator of cytokinesis 1</fullName>
    </submittedName>
</protein>
<dbReference type="Gene3D" id="1.20.58.1520">
    <property type="match status" value="1"/>
</dbReference>
<sequence length="525" mass="60141">MEYKENWVDESTSQINHVLTDIEKIWLQIGLSNARLAESQNSTLDGVLTYLKNTLSTAKDEKAELEQNISEMRSKIERIEDELLIVHRSFPVFNPLLSTLEDLKSYREELNRKVAELTTEFKKLKSQEEDLCHYLAVPPLEGFPLIPKTNDKLRLQYHIDELKELKSERLTNLASMKQSILSCIDYLKSNNIVTFSESVGEVIQTDAEPKTLSEAFLSEVDQLMDQYLYHYEKLKNEEENVFAEIESLSRRLDLPSFEVPEKSAKSPSERIKLGYKELSRLRELRLANLSRLLDACVIELESVWTDCSISTSYRQVFRDKTSMEPTEENLTRLENEVNKWKHFKASHEDFYSALTVWGNTIQQIKAIELKRQDPVVLKNRGGILLKLDKEDRKLRHRDLPNYTTHLQTMLTQEGQGEDAELFSLVCFEGHALVSEKENCLASIIDKSLDPSQALGGGIASSSLSSTTSSMKSAVKQQVGGFVYAKRPQVTPSKIPQVDIKKPRLDQHNTSIYKASQIFVLTLNRC</sequence>
<dbReference type="Proteomes" id="UP000274504">
    <property type="component" value="Unassembled WGS sequence"/>
</dbReference>
<dbReference type="EMBL" id="UYSG01011152">
    <property type="protein sequence ID" value="VDL61155.1"/>
    <property type="molecule type" value="Genomic_DNA"/>
</dbReference>
<evidence type="ECO:0000313" key="3">
    <source>
        <dbReference type="Proteomes" id="UP000274504"/>
    </source>
</evidence>
<evidence type="ECO:0000313" key="2">
    <source>
        <dbReference type="EMBL" id="VDL61155.1"/>
    </source>
</evidence>
<reference evidence="4" key="1">
    <citation type="submission" date="2016-04" db="UniProtKB">
        <authorList>
            <consortium name="WormBaseParasite"/>
        </authorList>
    </citation>
    <scope>IDENTIFICATION</scope>
</reference>